<feature type="domain" description="Tetrapyrrole methylase" evidence="1">
    <location>
        <begin position="6"/>
        <end position="137"/>
    </location>
</feature>
<proteinExistence type="predicted"/>
<dbReference type="SUPFAM" id="SSF53790">
    <property type="entry name" value="Tetrapyrrole methylase"/>
    <property type="match status" value="1"/>
</dbReference>
<dbReference type="OrthoDB" id="1459304at2"/>
<protein>
    <recommendedName>
        <fullName evidence="1">Tetrapyrrole methylase domain-containing protein</fullName>
    </recommendedName>
</protein>
<dbReference type="RefSeq" id="WP_083491144.1">
    <property type="nucleotide sequence ID" value="NZ_LDJJ01000010.1"/>
</dbReference>
<evidence type="ECO:0000313" key="3">
    <source>
        <dbReference type="Proteomes" id="UP000051863"/>
    </source>
</evidence>
<dbReference type="AlphaFoldDB" id="A0A0R0CN14"/>
<dbReference type="InterPro" id="IPR000878">
    <property type="entry name" value="4pyrrol_Mease"/>
</dbReference>
<reference evidence="2 3" key="1">
    <citation type="submission" date="2015-05" db="EMBL/GenBank/DDBJ databases">
        <title>Genome sequencing and analysis of members of genus Stenotrophomonas.</title>
        <authorList>
            <person name="Patil P.P."/>
            <person name="Midha S."/>
            <person name="Patil P.B."/>
        </authorList>
    </citation>
    <scope>NUCLEOTIDE SEQUENCE [LARGE SCALE GENOMIC DNA]</scope>
    <source>
        <strain evidence="2 3">DSM 18941</strain>
    </source>
</reference>
<dbReference type="InterPro" id="IPR035996">
    <property type="entry name" value="4pyrrol_Methylase_sf"/>
</dbReference>
<dbReference type="Pfam" id="PF00590">
    <property type="entry name" value="TP_methylase"/>
    <property type="match status" value="1"/>
</dbReference>
<gene>
    <name evidence="2" type="ORF">ABB27_04475</name>
</gene>
<dbReference type="GO" id="GO:0008168">
    <property type="term" value="F:methyltransferase activity"/>
    <property type="evidence" value="ECO:0007669"/>
    <property type="project" value="InterPro"/>
</dbReference>
<dbReference type="PATRIC" id="fig|405446.3.peg.122"/>
<dbReference type="CDD" id="cd19916">
    <property type="entry name" value="OphMA_like"/>
    <property type="match status" value="1"/>
</dbReference>
<dbReference type="InterPro" id="IPR014777">
    <property type="entry name" value="4pyrrole_Mease_sub1"/>
</dbReference>
<organism evidence="2 3">
    <name type="scientific">Stenotrophomonas terrae</name>
    <dbReference type="NCBI Taxonomy" id="405446"/>
    <lineage>
        <taxon>Bacteria</taxon>
        <taxon>Pseudomonadati</taxon>
        <taxon>Pseudomonadota</taxon>
        <taxon>Gammaproteobacteria</taxon>
        <taxon>Lysobacterales</taxon>
        <taxon>Lysobacteraceae</taxon>
        <taxon>Stenotrophomonas</taxon>
    </lineage>
</organism>
<evidence type="ECO:0000259" key="1">
    <source>
        <dbReference type="Pfam" id="PF00590"/>
    </source>
</evidence>
<evidence type="ECO:0000313" key="2">
    <source>
        <dbReference type="EMBL" id="KRG70806.1"/>
    </source>
</evidence>
<comment type="caution">
    <text evidence="2">The sequence shown here is derived from an EMBL/GenBank/DDBJ whole genome shotgun (WGS) entry which is preliminary data.</text>
</comment>
<accession>A0A0R0CN14</accession>
<dbReference type="EMBL" id="LDJJ01000010">
    <property type="protein sequence ID" value="KRG70806.1"/>
    <property type="molecule type" value="Genomic_DNA"/>
</dbReference>
<dbReference type="Gene3D" id="3.40.1010.10">
    <property type="entry name" value="Cobalt-precorrin-4 Transmethylase, Domain 1"/>
    <property type="match status" value="1"/>
</dbReference>
<sequence>MSKGSLYVVGTGIQAPGQITLETVEAIKRADKVFYLVPDPFAKKFVLSLNENAEDLHPLYVAGQQRIITYDNMVERIMGEVRNGKRVVAAFYGHPGVFAYPSHKSIHIARNEGYTAHMLSGVSAEDCIVSDLGLDPSVGCHSYEATSFMVRPIPVFTSCMLILWQVGVIGDLKYTPKASAPSGGMQKLQERLLQYYTEDHDAILYEASFSPAWKPRVDIVRIADLGDAPVNGISTLVIPPSTTLPVDRNIATAIGIEPNQNGQSSHSVFLKIYRGVATNRAA</sequence>
<keyword evidence="3" id="KW-1185">Reference proteome</keyword>
<name>A0A0R0CN14_9GAMM</name>
<dbReference type="Proteomes" id="UP000051863">
    <property type="component" value="Unassembled WGS sequence"/>
</dbReference>